<keyword evidence="1" id="KW-0805">Transcription regulation</keyword>
<evidence type="ECO:0000256" key="4">
    <source>
        <dbReference type="PROSITE-ProRule" id="PRU00335"/>
    </source>
</evidence>
<protein>
    <submittedName>
        <fullName evidence="7">TetR family transcriptional regulator</fullName>
    </submittedName>
</protein>
<name>A0A9P3Q4F6_9MYCO</name>
<evidence type="ECO:0000313" key="7">
    <source>
        <dbReference type="EMBL" id="GLD29554.1"/>
    </source>
</evidence>
<dbReference type="AlphaFoldDB" id="A0A9P3Q4F6"/>
<keyword evidence="2 4" id="KW-0238">DNA-binding</keyword>
<evidence type="ECO:0000256" key="1">
    <source>
        <dbReference type="ARBA" id="ARBA00023015"/>
    </source>
</evidence>
<dbReference type="EMBL" id="BRXE01000001">
    <property type="protein sequence ID" value="GLB81089.1"/>
    <property type="molecule type" value="Genomic_DNA"/>
</dbReference>
<dbReference type="InterPro" id="IPR050109">
    <property type="entry name" value="HTH-type_TetR-like_transc_reg"/>
</dbReference>
<evidence type="ECO:0000259" key="5">
    <source>
        <dbReference type="PROSITE" id="PS50977"/>
    </source>
</evidence>
<dbReference type="Pfam" id="PF00440">
    <property type="entry name" value="TetR_N"/>
    <property type="match status" value="1"/>
</dbReference>
<comment type="caution">
    <text evidence="7">The sequence shown here is derived from an EMBL/GenBank/DDBJ whole genome shotgun (WGS) entry which is preliminary data.</text>
</comment>
<dbReference type="InterPro" id="IPR009057">
    <property type="entry name" value="Homeodomain-like_sf"/>
</dbReference>
<dbReference type="PROSITE" id="PS50977">
    <property type="entry name" value="HTH_TETR_2"/>
    <property type="match status" value="1"/>
</dbReference>
<dbReference type="InterPro" id="IPR023772">
    <property type="entry name" value="DNA-bd_HTH_TetR-type_CS"/>
</dbReference>
<evidence type="ECO:0000256" key="2">
    <source>
        <dbReference type="ARBA" id="ARBA00023125"/>
    </source>
</evidence>
<dbReference type="Gene3D" id="1.10.357.10">
    <property type="entry name" value="Tetracycline Repressor, domain 2"/>
    <property type="match status" value="1"/>
</dbReference>
<dbReference type="GO" id="GO:0003700">
    <property type="term" value="F:DNA-binding transcription factor activity"/>
    <property type="evidence" value="ECO:0007669"/>
    <property type="project" value="TreeGrafter"/>
</dbReference>
<keyword evidence="3" id="KW-0804">Transcription</keyword>
<accession>A0A9P3Q4F6</accession>
<dbReference type="PANTHER" id="PTHR30055:SF234">
    <property type="entry name" value="HTH-TYPE TRANSCRIPTIONAL REGULATOR BETI"/>
    <property type="match status" value="1"/>
</dbReference>
<dbReference type="PANTHER" id="PTHR30055">
    <property type="entry name" value="HTH-TYPE TRANSCRIPTIONAL REGULATOR RUTR"/>
    <property type="match status" value="1"/>
</dbReference>
<feature type="domain" description="HTH tetR-type" evidence="5">
    <location>
        <begin position="17"/>
        <end position="78"/>
    </location>
</feature>
<sequence length="211" mass="24196">MSRRASRSPRDRPSRREAVESRLLAVLQRRLEEGQSLASITVDSLVAEAGVSRANFYIHFQDKVDLLEGWLLETRQVLFEVSNAWYSAAASQLSQPRIHELLGEIFGVYRARMTLMRAMYETVLHDPTVREEFAEAFELHFVALTEHIRNGQRDGAIRPELDPRATAEWLICLVERVPMQIDRNAAPRELEGHTAAIAQIIYRTLYDLGNH</sequence>
<dbReference type="SUPFAM" id="SSF46689">
    <property type="entry name" value="Homeodomain-like"/>
    <property type="match status" value="1"/>
</dbReference>
<dbReference type="Proteomes" id="UP001165663">
    <property type="component" value="Unassembled WGS sequence"/>
</dbReference>
<dbReference type="GeneID" id="83627421"/>
<dbReference type="GO" id="GO:0000976">
    <property type="term" value="F:transcription cis-regulatory region binding"/>
    <property type="evidence" value="ECO:0007669"/>
    <property type="project" value="TreeGrafter"/>
</dbReference>
<reference evidence="7" key="1">
    <citation type="submission" date="2022-08" db="EMBL/GenBank/DDBJ databases">
        <title>Mycobacterium kiyosense sp. nov., scotochromogenic slow-glowing species isolated from respiratory specimens.</title>
        <authorList>
            <person name="Fukano H."/>
            <person name="Kazumi Y."/>
            <person name="Sakagami N."/>
            <person name="Ato M."/>
            <person name="Mitarai S."/>
            <person name="Hoshino Y."/>
        </authorList>
    </citation>
    <scope>NUCLEOTIDE SEQUENCE</scope>
    <source>
        <strain evidence="7">1413</strain>
        <strain evidence="6">SRL2020-028</strain>
    </source>
</reference>
<dbReference type="SUPFAM" id="SSF48498">
    <property type="entry name" value="Tetracyclin repressor-like, C-terminal domain"/>
    <property type="match status" value="1"/>
</dbReference>
<feature type="DNA-binding region" description="H-T-H motif" evidence="4">
    <location>
        <begin position="41"/>
        <end position="60"/>
    </location>
</feature>
<evidence type="ECO:0000256" key="3">
    <source>
        <dbReference type="ARBA" id="ARBA00023163"/>
    </source>
</evidence>
<dbReference type="Gene3D" id="1.10.10.60">
    <property type="entry name" value="Homeodomain-like"/>
    <property type="match status" value="1"/>
</dbReference>
<dbReference type="EMBL" id="BRZI01000006">
    <property type="protein sequence ID" value="GLD29554.1"/>
    <property type="molecule type" value="Genomic_DNA"/>
</dbReference>
<organism evidence="7 8">
    <name type="scientific">Mycobacterium kiyosense</name>
    <dbReference type="NCBI Taxonomy" id="2871094"/>
    <lineage>
        <taxon>Bacteria</taxon>
        <taxon>Bacillati</taxon>
        <taxon>Actinomycetota</taxon>
        <taxon>Actinomycetes</taxon>
        <taxon>Mycobacteriales</taxon>
        <taxon>Mycobacteriaceae</taxon>
        <taxon>Mycobacterium</taxon>
    </lineage>
</organism>
<evidence type="ECO:0000313" key="6">
    <source>
        <dbReference type="EMBL" id="GLB81089.1"/>
    </source>
</evidence>
<dbReference type="RefSeq" id="WP_236976984.1">
    <property type="nucleotide sequence ID" value="NZ_BRXE01000001.1"/>
</dbReference>
<dbReference type="Proteomes" id="UP001064782">
    <property type="component" value="Unassembled WGS sequence"/>
</dbReference>
<proteinExistence type="predicted"/>
<keyword evidence="8" id="KW-1185">Reference proteome</keyword>
<dbReference type="PROSITE" id="PS01081">
    <property type="entry name" value="HTH_TETR_1"/>
    <property type="match status" value="1"/>
</dbReference>
<gene>
    <name evidence="7" type="ORF">Mkiyose1413_14370</name>
    <name evidence="6" type="ORF">SRL2020028_03450</name>
</gene>
<evidence type="ECO:0000313" key="8">
    <source>
        <dbReference type="Proteomes" id="UP001064782"/>
    </source>
</evidence>
<dbReference type="InterPro" id="IPR001647">
    <property type="entry name" value="HTH_TetR"/>
</dbReference>
<dbReference type="InterPro" id="IPR036271">
    <property type="entry name" value="Tet_transcr_reg_TetR-rel_C_sf"/>
</dbReference>